<dbReference type="RefSeq" id="XP_020065128.1">
    <property type="nucleotide sequence ID" value="XM_020211587.1"/>
</dbReference>
<keyword evidence="3" id="KW-0862">Zinc</keyword>
<accession>A0A1E4SKG8</accession>
<protein>
    <submittedName>
        <fullName evidence="5">Rpr2-domain-containing protein</fullName>
    </submittedName>
</protein>
<comment type="similarity">
    <text evidence="4">Belongs to the eukaryotic/archaeal RNase P protein component 4 family.</text>
</comment>
<evidence type="ECO:0000256" key="4">
    <source>
        <dbReference type="ARBA" id="ARBA00038402"/>
    </source>
</evidence>
<dbReference type="Gene3D" id="6.20.50.20">
    <property type="match status" value="1"/>
</dbReference>
<dbReference type="InterPro" id="IPR007175">
    <property type="entry name" value="Rpr2/Snm1/Rpp21"/>
</dbReference>
<organism evidence="5 6">
    <name type="scientific">Suhomyces tanzawaensis NRRL Y-17324</name>
    <dbReference type="NCBI Taxonomy" id="984487"/>
    <lineage>
        <taxon>Eukaryota</taxon>
        <taxon>Fungi</taxon>
        <taxon>Dikarya</taxon>
        <taxon>Ascomycota</taxon>
        <taxon>Saccharomycotina</taxon>
        <taxon>Pichiomycetes</taxon>
        <taxon>Debaryomycetaceae</taxon>
        <taxon>Suhomyces</taxon>
    </lineage>
</organism>
<dbReference type="Pfam" id="PF04032">
    <property type="entry name" value="Rpr2"/>
    <property type="match status" value="1"/>
</dbReference>
<sequence>MKVSKAPKSVPHKDHYARISYLFQASSHLALNPQYDVLSRHYARTLDLVAKKTVLKLTPALKRQLCKKCNTFLIPGLTVKIHIENLSKAKSLRNDVLVNECLECGEKKRFPVGQQRDYVLFSEKEDVKIPAL</sequence>
<dbReference type="GeneID" id="30985723"/>
<evidence type="ECO:0000256" key="3">
    <source>
        <dbReference type="ARBA" id="ARBA00022833"/>
    </source>
</evidence>
<keyword evidence="6" id="KW-1185">Reference proteome</keyword>
<gene>
    <name evidence="5" type="ORF">CANTADRAFT_89599</name>
</gene>
<name>A0A1E4SKG8_9ASCO</name>
<dbReference type="GO" id="GO:0008033">
    <property type="term" value="P:tRNA processing"/>
    <property type="evidence" value="ECO:0007669"/>
    <property type="project" value="UniProtKB-KW"/>
</dbReference>
<keyword evidence="2" id="KW-0479">Metal-binding</keyword>
<dbReference type="AlphaFoldDB" id="A0A1E4SKG8"/>
<dbReference type="Proteomes" id="UP000094285">
    <property type="component" value="Unassembled WGS sequence"/>
</dbReference>
<dbReference type="EMBL" id="KV453911">
    <property type="protein sequence ID" value="ODV80006.1"/>
    <property type="molecule type" value="Genomic_DNA"/>
</dbReference>
<dbReference type="PANTHER" id="PTHR14742">
    <property type="entry name" value="RIBONUCLEASE P SUBUNIT P21"/>
    <property type="match status" value="1"/>
</dbReference>
<dbReference type="GO" id="GO:0005655">
    <property type="term" value="C:nucleolar ribonuclease P complex"/>
    <property type="evidence" value="ECO:0007669"/>
    <property type="project" value="TreeGrafter"/>
</dbReference>
<reference evidence="6" key="1">
    <citation type="submission" date="2016-05" db="EMBL/GenBank/DDBJ databases">
        <title>Comparative genomics of biotechnologically important yeasts.</title>
        <authorList>
            <consortium name="DOE Joint Genome Institute"/>
            <person name="Riley R."/>
            <person name="Haridas S."/>
            <person name="Wolfe K.H."/>
            <person name="Lopes M.R."/>
            <person name="Hittinger C.T."/>
            <person name="Goker M."/>
            <person name="Salamov A."/>
            <person name="Wisecaver J."/>
            <person name="Long T.M."/>
            <person name="Aerts A.L."/>
            <person name="Barry K."/>
            <person name="Choi C."/>
            <person name="Clum A."/>
            <person name="Coughlan A.Y."/>
            <person name="Deshpande S."/>
            <person name="Douglass A.P."/>
            <person name="Hanson S.J."/>
            <person name="Klenk H.-P."/>
            <person name="Labutti K."/>
            <person name="Lapidus A."/>
            <person name="Lindquist E."/>
            <person name="Lipzen A."/>
            <person name="Meier-Kolthoff J.P."/>
            <person name="Ohm R.A."/>
            <person name="Otillar R.P."/>
            <person name="Pangilinan J."/>
            <person name="Peng Y."/>
            <person name="Rokas A."/>
            <person name="Rosa C.A."/>
            <person name="Scheuner C."/>
            <person name="Sibirny A.A."/>
            <person name="Slot J.C."/>
            <person name="Stielow J.B."/>
            <person name="Sun H."/>
            <person name="Kurtzman C.P."/>
            <person name="Blackwell M."/>
            <person name="Grigoriev I.V."/>
            <person name="Jeffries T.W."/>
        </authorList>
    </citation>
    <scope>NUCLEOTIDE SEQUENCE [LARGE SCALE GENOMIC DNA]</scope>
    <source>
        <strain evidence="6">NRRL Y-17324</strain>
    </source>
</reference>
<evidence type="ECO:0000256" key="2">
    <source>
        <dbReference type="ARBA" id="ARBA00022723"/>
    </source>
</evidence>
<keyword evidence="1" id="KW-0819">tRNA processing</keyword>
<dbReference type="GO" id="GO:0046872">
    <property type="term" value="F:metal ion binding"/>
    <property type="evidence" value="ECO:0007669"/>
    <property type="project" value="UniProtKB-KW"/>
</dbReference>
<dbReference type="PANTHER" id="PTHR14742:SF0">
    <property type="entry name" value="RIBONUCLEASE P PROTEIN SUBUNIT P21"/>
    <property type="match status" value="1"/>
</dbReference>
<dbReference type="OrthoDB" id="128536at2759"/>
<evidence type="ECO:0000313" key="5">
    <source>
        <dbReference type="EMBL" id="ODV80006.1"/>
    </source>
</evidence>
<dbReference type="STRING" id="984487.A0A1E4SKG8"/>
<evidence type="ECO:0000313" key="6">
    <source>
        <dbReference type="Proteomes" id="UP000094285"/>
    </source>
</evidence>
<evidence type="ECO:0000256" key="1">
    <source>
        <dbReference type="ARBA" id="ARBA00022694"/>
    </source>
</evidence>
<proteinExistence type="inferred from homology"/>